<gene>
    <name evidence="1" type="ORF">CLAFUR5_05081</name>
</gene>
<reference evidence="1" key="1">
    <citation type="submission" date="2021-12" db="EMBL/GenBank/DDBJ databases">
        <authorList>
            <person name="Zaccaron A."/>
            <person name="Stergiopoulos I."/>
        </authorList>
    </citation>
    <scope>NUCLEOTIDE SEQUENCE</scope>
    <source>
        <strain evidence="1">Race5_Kim</strain>
    </source>
</reference>
<accession>A0A9Q8LEA0</accession>
<dbReference type="KEGG" id="ffu:CLAFUR5_05081"/>
<name>A0A9Q8LEA0_PASFU</name>
<proteinExistence type="predicted"/>
<reference evidence="1" key="2">
    <citation type="journal article" date="2022" name="Microb. Genom.">
        <title>A chromosome-scale genome assembly of the tomato pathogen Cladosporium fulvum reveals a compartmentalized genome architecture and the presence of a dispensable chromosome.</title>
        <authorList>
            <person name="Zaccaron A.Z."/>
            <person name="Chen L.H."/>
            <person name="Samaras A."/>
            <person name="Stergiopoulos I."/>
        </authorList>
    </citation>
    <scope>NUCLEOTIDE SEQUENCE</scope>
    <source>
        <strain evidence="1">Race5_Kim</strain>
    </source>
</reference>
<dbReference type="Proteomes" id="UP000756132">
    <property type="component" value="Chromosome 4"/>
</dbReference>
<dbReference type="EMBL" id="CP090166">
    <property type="protein sequence ID" value="UJO15890.1"/>
    <property type="molecule type" value="Genomic_DNA"/>
</dbReference>
<dbReference type="AlphaFoldDB" id="A0A9Q8LEA0"/>
<sequence length="177" mass="19594">MRNSRNPATSPSLWPASIELTSALTTPFNSNTNPKLYDRFIALTNAALTEPISSMKGRLVILHFRIAQLCVWHPTEPSAANAVRLLQAYIAHGSDDGTVIPPLSNARMRPSFSRFLEKTIVVLESQGHHETVAWIRKHFSEFLDAKKGDKAGQTVAKDATVTVRYLTSADSKPQVLR</sequence>
<organism evidence="1 2">
    <name type="scientific">Passalora fulva</name>
    <name type="common">Tomato leaf mold</name>
    <name type="synonym">Cladosporium fulvum</name>
    <dbReference type="NCBI Taxonomy" id="5499"/>
    <lineage>
        <taxon>Eukaryota</taxon>
        <taxon>Fungi</taxon>
        <taxon>Dikarya</taxon>
        <taxon>Ascomycota</taxon>
        <taxon>Pezizomycotina</taxon>
        <taxon>Dothideomycetes</taxon>
        <taxon>Dothideomycetidae</taxon>
        <taxon>Mycosphaerellales</taxon>
        <taxon>Mycosphaerellaceae</taxon>
        <taxon>Fulvia</taxon>
    </lineage>
</organism>
<evidence type="ECO:0000313" key="2">
    <source>
        <dbReference type="Proteomes" id="UP000756132"/>
    </source>
</evidence>
<dbReference type="GeneID" id="71984959"/>
<dbReference type="RefSeq" id="XP_047760256.1">
    <property type="nucleotide sequence ID" value="XM_047904229.1"/>
</dbReference>
<evidence type="ECO:0000313" key="1">
    <source>
        <dbReference type="EMBL" id="UJO15890.1"/>
    </source>
</evidence>
<protein>
    <submittedName>
        <fullName evidence="1">Uncharacterized protein</fullName>
    </submittedName>
</protein>
<keyword evidence="2" id="KW-1185">Reference proteome</keyword>